<dbReference type="Proteomes" id="UP000717696">
    <property type="component" value="Unassembled WGS sequence"/>
</dbReference>
<dbReference type="Gene3D" id="3.60.15.10">
    <property type="entry name" value="Ribonuclease Z/Hydroxyacylglutathione hydrolase-like"/>
    <property type="match status" value="1"/>
</dbReference>
<name>A0A9P9DQQ4_9HYPO</name>
<evidence type="ECO:0000313" key="3">
    <source>
        <dbReference type="EMBL" id="KAH7123284.1"/>
    </source>
</evidence>
<evidence type="ECO:0000259" key="2">
    <source>
        <dbReference type="SMART" id="SM00849"/>
    </source>
</evidence>
<evidence type="ECO:0000313" key="4">
    <source>
        <dbReference type="Proteomes" id="UP000717696"/>
    </source>
</evidence>
<dbReference type="InterPro" id="IPR050855">
    <property type="entry name" value="NDM-1-like"/>
</dbReference>
<dbReference type="Pfam" id="PF00753">
    <property type="entry name" value="Lactamase_B"/>
    <property type="match status" value="1"/>
</dbReference>
<keyword evidence="4" id="KW-1185">Reference proteome</keyword>
<feature type="compositionally biased region" description="Basic and acidic residues" evidence="1">
    <location>
        <begin position="295"/>
        <end position="308"/>
    </location>
</feature>
<reference evidence="3" key="1">
    <citation type="journal article" date="2021" name="Nat. Commun.">
        <title>Genetic determinants of endophytism in the Arabidopsis root mycobiome.</title>
        <authorList>
            <person name="Mesny F."/>
            <person name="Miyauchi S."/>
            <person name="Thiergart T."/>
            <person name="Pickel B."/>
            <person name="Atanasova L."/>
            <person name="Karlsson M."/>
            <person name="Huettel B."/>
            <person name="Barry K.W."/>
            <person name="Haridas S."/>
            <person name="Chen C."/>
            <person name="Bauer D."/>
            <person name="Andreopoulos W."/>
            <person name="Pangilinan J."/>
            <person name="LaButti K."/>
            <person name="Riley R."/>
            <person name="Lipzen A."/>
            <person name="Clum A."/>
            <person name="Drula E."/>
            <person name="Henrissat B."/>
            <person name="Kohler A."/>
            <person name="Grigoriev I.V."/>
            <person name="Martin F.M."/>
            <person name="Hacquard S."/>
        </authorList>
    </citation>
    <scope>NUCLEOTIDE SEQUENCE</scope>
    <source>
        <strain evidence="3">MPI-CAGE-AT-0021</strain>
    </source>
</reference>
<dbReference type="InterPro" id="IPR036866">
    <property type="entry name" value="RibonucZ/Hydroxyglut_hydro"/>
</dbReference>
<dbReference type="EMBL" id="JAGMUU010000025">
    <property type="protein sequence ID" value="KAH7123284.1"/>
    <property type="molecule type" value="Genomic_DNA"/>
</dbReference>
<dbReference type="SMART" id="SM00849">
    <property type="entry name" value="Lactamase_B"/>
    <property type="match status" value="1"/>
</dbReference>
<organism evidence="3 4">
    <name type="scientific">Dactylonectria estremocensis</name>
    <dbReference type="NCBI Taxonomy" id="1079267"/>
    <lineage>
        <taxon>Eukaryota</taxon>
        <taxon>Fungi</taxon>
        <taxon>Dikarya</taxon>
        <taxon>Ascomycota</taxon>
        <taxon>Pezizomycotina</taxon>
        <taxon>Sordariomycetes</taxon>
        <taxon>Hypocreomycetidae</taxon>
        <taxon>Hypocreales</taxon>
        <taxon>Nectriaceae</taxon>
        <taxon>Dactylonectria</taxon>
    </lineage>
</organism>
<feature type="domain" description="Metallo-beta-lactamase" evidence="2">
    <location>
        <begin position="45"/>
        <end position="265"/>
    </location>
</feature>
<proteinExistence type="predicted"/>
<dbReference type="PANTHER" id="PTHR42951">
    <property type="entry name" value="METALLO-BETA-LACTAMASE DOMAIN-CONTAINING"/>
    <property type="match status" value="1"/>
</dbReference>
<protein>
    <submittedName>
        <fullName evidence="3">Beta-lactamase-like protein</fullName>
    </submittedName>
</protein>
<accession>A0A9P9DQQ4</accession>
<dbReference type="SUPFAM" id="SSF56281">
    <property type="entry name" value="Metallo-hydrolase/oxidoreductase"/>
    <property type="match status" value="1"/>
</dbReference>
<comment type="caution">
    <text evidence="3">The sequence shown here is derived from an EMBL/GenBank/DDBJ whole genome shotgun (WGS) entry which is preliminary data.</text>
</comment>
<dbReference type="OrthoDB" id="3341310at2759"/>
<dbReference type="PANTHER" id="PTHR42951:SF4">
    <property type="entry name" value="ACYL-COENZYME A THIOESTERASE MBLAC2"/>
    <property type="match status" value="1"/>
</dbReference>
<sequence length="354" mass="39093">MCQIHPPWRSSGATKNPPAELGTSFAASRLNSTTFLVIEEDKWDENPFIYIKTFLNAIVIIDTGSGGISRNPNAELTSLKQFLETYSLAVNEDQPLNPGGIKSYTVICSHCHFDHIGGVPQFAADNKTAVWASGYDRDFIEGPNRLPTTSLCRYVGMETPQYKVTHWASDGHNVTDSAGEDLGLVIYQTPGHTPDELAVWDPQERFLFAGDTIYEWYPILFPPEGDLVLYSETLGKLRYLVDTWNKEAESSAGAVSRRVRLSCGHLTKDGDAEKLLADADSFLYRITQGLVEPRDAGEDKYGLTEPREGGTPGGDQLEIYGDEGAPVSFMGPKVQFTRLRESAKTVAALRERCS</sequence>
<feature type="region of interest" description="Disordered" evidence="1">
    <location>
        <begin position="295"/>
        <end position="322"/>
    </location>
</feature>
<dbReference type="AlphaFoldDB" id="A0A9P9DQQ4"/>
<dbReference type="InterPro" id="IPR001279">
    <property type="entry name" value="Metallo-B-lactamas"/>
</dbReference>
<gene>
    <name evidence="3" type="ORF">B0J13DRAFT_566351</name>
</gene>
<evidence type="ECO:0000256" key="1">
    <source>
        <dbReference type="SAM" id="MobiDB-lite"/>
    </source>
</evidence>